<feature type="transmembrane region" description="Helical" evidence="8">
    <location>
        <begin position="431"/>
        <end position="456"/>
    </location>
</feature>
<dbReference type="EMBL" id="LFZN01000109">
    <property type="protein sequence ID" value="KXS98640.1"/>
    <property type="molecule type" value="Genomic_DNA"/>
</dbReference>
<evidence type="ECO:0000313" key="10">
    <source>
        <dbReference type="Proteomes" id="UP000070133"/>
    </source>
</evidence>
<keyword evidence="6 8" id="KW-0472">Membrane</keyword>
<comment type="subcellular location">
    <subcellularLocation>
        <location evidence="1">Membrane</location>
        <topology evidence="1">Multi-pass membrane protein</topology>
    </subcellularLocation>
</comment>
<sequence length="614" mass="67388">MATNHEDTAVQLHATFEQRSGSIGDRQSVDMTGAKLPVMEKEGGVTATAATAATATDMEGQATPDDAEPTEHEKQTLRRVGDKFPASAYLIAVVELCERFTYYGCQGLFQNYINNRPSGVDGPRGLGLGHAGATGLNLFFQFFCYITPIIGAIISDQYLGKYKTILIFAAVYWAGLVILWTTALPVSIENGSALGGYVTAIIVIAFGTGGIKSNIAPLIADQYTRRLMAVKTLPTGERVIIDPAITYQRIYMMFYGCINIGCLSLLATPFMEKYKGFWTAFLMCWLVFCIGVGVLIFCRGKYIVRPPQGSIITDSFKAIGMMIASRNVNAAKPSWRSANGKTKVVPWNDHFVDELKRALMACKVFVFYPIFWVCYGQFSSNFVSQAAQMEGHGMPNDLMQNFDPITIIIFIPILDRVVYPILRKMKVELKPIARITIGFFLASLCLAYAAIVQHIIYSAGPCYSKPGACPAGMDGLSPLPNHVHIAVQTPAYVFIGLSEIFISVTGLEYAYTKAPPSMKSFVQSLYLFTNALGSAINEAFVPATGDPAIMWMYTGISIGAAITAVVFWFTFNHYDKQEEEMNKLDAFDSFTGKAGEESETHSQNQPETIPAEKI</sequence>
<reference evidence="9 10" key="1">
    <citation type="submission" date="2015-07" db="EMBL/GenBank/DDBJ databases">
        <title>Comparative genomics of the Sigatoka disease complex on banana suggests a link between parallel evolutionary changes in Pseudocercospora fijiensis and Pseudocercospora eumusae and increased virulence on the banana host.</title>
        <authorList>
            <person name="Chang T.-C."/>
            <person name="Salvucci A."/>
            <person name="Crous P.W."/>
            <person name="Stergiopoulos I."/>
        </authorList>
    </citation>
    <scope>NUCLEOTIDE SEQUENCE [LARGE SCALE GENOMIC DNA]</scope>
    <source>
        <strain evidence="9 10">CBS 114824</strain>
    </source>
</reference>
<dbReference type="InterPro" id="IPR018456">
    <property type="entry name" value="PTR2_symporter_CS"/>
</dbReference>
<keyword evidence="3" id="KW-0813">Transport</keyword>
<dbReference type="Proteomes" id="UP000070133">
    <property type="component" value="Unassembled WGS sequence"/>
</dbReference>
<dbReference type="PANTHER" id="PTHR11654">
    <property type="entry name" value="OLIGOPEPTIDE TRANSPORTER-RELATED"/>
    <property type="match status" value="1"/>
</dbReference>
<dbReference type="GO" id="GO:0071916">
    <property type="term" value="F:dipeptide transmembrane transporter activity"/>
    <property type="evidence" value="ECO:0007669"/>
    <property type="project" value="UniProtKB-ARBA"/>
</dbReference>
<dbReference type="InterPro" id="IPR000109">
    <property type="entry name" value="POT_fam"/>
</dbReference>
<dbReference type="InterPro" id="IPR036259">
    <property type="entry name" value="MFS_trans_sf"/>
</dbReference>
<feature type="region of interest" description="Disordered" evidence="7">
    <location>
        <begin position="58"/>
        <end position="77"/>
    </location>
</feature>
<dbReference type="Pfam" id="PF00854">
    <property type="entry name" value="PTR2"/>
    <property type="match status" value="1"/>
</dbReference>
<comment type="similarity">
    <text evidence="2">Belongs to the major facilitator superfamily. Proton-dependent oligopeptide transporter (POT/PTR) (TC 2.A.17) family.</text>
</comment>
<feature type="transmembrane region" description="Helical" evidence="8">
    <location>
        <begin position="549"/>
        <end position="571"/>
    </location>
</feature>
<evidence type="ECO:0000256" key="2">
    <source>
        <dbReference type="ARBA" id="ARBA00005982"/>
    </source>
</evidence>
<feature type="transmembrane region" description="Helical" evidence="8">
    <location>
        <begin position="277"/>
        <end position="298"/>
    </location>
</feature>
<accession>A0A139H848</accession>
<gene>
    <name evidence="9" type="ORF">AC578_10039</name>
</gene>
<keyword evidence="5 8" id="KW-1133">Transmembrane helix</keyword>
<evidence type="ECO:0000256" key="4">
    <source>
        <dbReference type="ARBA" id="ARBA00022692"/>
    </source>
</evidence>
<evidence type="ECO:0000256" key="5">
    <source>
        <dbReference type="ARBA" id="ARBA00022989"/>
    </source>
</evidence>
<organism evidence="9 10">
    <name type="scientific">Pseudocercospora eumusae</name>
    <dbReference type="NCBI Taxonomy" id="321146"/>
    <lineage>
        <taxon>Eukaryota</taxon>
        <taxon>Fungi</taxon>
        <taxon>Dikarya</taxon>
        <taxon>Ascomycota</taxon>
        <taxon>Pezizomycotina</taxon>
        <taxon>Dothideomycetes</taxon>
        <taxon>Dothideomycetidae</taxon>
        <taxon>Mycosphaerellales</taxon>
        <taxon>Mycosphaerellaceae</taxon>
        <taxon>Pseudocercospora</taxon>
    </lineage>
</organism>
<dbReference type="OrthoDB" id="8904098at2759"/>
<name>A0A139H848_9PEZI</name>
<evidence type="ECO:0000256" key="7">
    <source>
        <dbReference type="SAM" id="MobiDB-lite"/>
    </source>
</evidence>
<feature type="transmembrane region" description="Helical" evidence="8">
    <location>
        <begin position="491"/>
        <end position="512"/>
    </location>
</feature>
<feature type="transmembrane region" description="Helical" evidence="8">
    <location>
        <begin position="398"/>
        <end position="419"/>
    </location>
</feature>
<feature type="transmembrane region" description="Helical" evidence="8">
    <location>
        <begin position="524"/>
        <end position="543"/>
    </location>
</feature>
<proteinExistence type="inferred from homology"/>
<evidence type="ECO:0000256" key="3">
    <source>
        <dbReference type="ARBA" id="ARBA00022448"/>
    </source>
</evidence>
<dbReference type="SUPFAM" id="SSF103473">
    <property type="entry name" value="MFS general substrate transporter"/>
    <property type="match status" value="2"/>
</dbReference>
<comment type="caution">
    <text evidence="9">The sequence shown here is derived from an EMBL/GenBank/DDBJ whole genome shotgun (WGS) entry which is preliminary data.</text>
</comment>
<feature type="transmembrane region" description="Helical" evidence="8">
    <location>
        <begin position="250"/>
        <end position="271"/>
    </location>
</feature>
<evidence type="ECO:0008006" key="11">
    <source>
        <dbReference type="Google" id="ProtNLM"/>
    </source>
</evidence>
<keyword evidence="10" id="KW-1185">Reference proteome</keyword>
<dbReference type="Gene3D" id="1.20.1250.20">
    <property type="entry name" value="MFS general substrate transporter like domains"/>
    <property type="match status" value="1"/>
</dbReference>
<feature type="transmembrane region" description="Helical" evidence="8">
    <location>
        <begin position="166"/>
        <end position="188"/>
    </location>
</feature>
<feature type="region of interest" description="Disordered" evidence="7">
    <location>
        <begin position="592"/>
        <end position="614"/>
    </location>
</feature>
<dbReference type="GO" id="GO:0005886">
    <property type="term" value="C:plasma membrane"/>
    <property type="evidence" value="ECO:0007669"/>
    <property type="project" value="UniProtKB-ARBA"/>
</dbReference>
<evidence type="ECO:0000256" key="6">
    <source>
        <dbReference type="ARBA" id="ARBA00023136"/>
    </source>
</evidence>
<protein>
    <recommendedName>
        <fullName evidence="11">Major facilitator superfamily (MFS) profile domain-containing protein</fullName>
    </recommendedName>
</protein>
<feature type="transmembrane region" description="Helical" evidence="8">
    <location>
        <begin position="358"/>
        <end position="378"/>
    </location>
</feature>
<dbReference type="AlphaFoldDB" id="A0A139H848"/>
<feature type="transmembrane region" description="Helical" evidence="8">
    <location>
        <begin position="136"/>
        <end position="154"/>
    </location>
</feature>
<dbReference type="PROSITE" id="PS01022">
    <property type="entry name" value="PTR2_1"/>
    <property type="match status" value="1"/>
</dbReference>
<dbReference type="FunFam" id="1.20.1250.20:FF:000085">
    <property type="entry name" value="MFS peptide transporter Ptr2"/>
    <property type="match status" value="1"/>
</dbReference>
<evidence type="ECO:0000313" key="9">
    <source>
        <dbReference type="EMBL" id="KXS98640.1"/>
    </source>
</evidence>
<keyword evidence="4 8" id="KW-0812">Transmembrane</keyword>
<evidence type="ECO:0000256" key="1">
    <source>
        <dbReference type="ARBA" id="ARBA00004141"/>
    </source>
</evidence>
<feature type="transmembrane region" description="Helical" evidence="8">
    <location>
        <begin position="194"/>
        <end position="219"/>
    </location>
</feature>
<evidence type="ECO:0000256" key="8">
    <source>
        <dbReference type="SAM" id="Phobius"/>
    </source>
</evidence>